<feature type="transmembrane region" description="Helical" evidence="2">
    <location>
        <begin position="238"/>
        <end position="257"/>
    </location>
</feature>
<feature type="region of interest" description="Disordered" evidence="1">
    <location>
        <begin position="371"/>
        <end position="393"/>
    </location>
</feature>
<comment type="caution">
    <text evidence="3">The sequence shown here is derived from an EMBL/GenBank/DDBJ whole genome shotgun (WGS) entry which is preliminary data.</text>
</comment>
<keyword evidence="2" id="KW-0812">Transmembrane</keyword>
<keyword evidence="2" id="KW-1133">Transmembrane helix</keyword>
<dbReference type="RefSeq" id="WP_181215952.1">
    <property type="nucleotide sequence ID" value="NZ_JABUHM010000013.1"/>
</dbReference>
<evidence type="ECO:0000313" key="4">
    <source>
        <dbReference type="Proteomes" id="UP000295689"/>
    </source>
</evidence>
<feature type="transmembrane region" description="Helical" evidence="2">
    <location>
        <begin position="12"/>
        <end position="29"/>
    </location>
</feature>
<feature type="transmembrane region" description="Helical" evidence="2">
    <location>
        <begin position="41"/>
        <end position="64"/>
    </location>
</feature>
<dbReference type="EMBL" id="SLVV01000011">
    <property type="protein sequence ID" value="TCN22434.1"/>
    <property type="molecule type" value="Genomic_DNA"/>
</dbReference>
<sequence>MIKLEKSFYSKASMYSFFAVLLLFFSMWVSTSNFLHIDMALLGYMISSFIFAIGLGIRMSFWLYRKATSRVASRSTENLFDIERLKRSAKSIFRTLIDNIILQKFIFRRGIYRGIQHIMISWGCLISFGVTFGLTFGWFRFDLIDPETYQVVVFNIPTMTMAAHGLFAELVYNALNIGAIMVMIGVCMALYRRLTNYDVKVTQRFEFDILPLLILLAVTATGLFLTISYTFLDGWMHHYMSLTHQVTVVIMLMYFPFGKLFHVPIRPLAAAVPMSYQEIVKVDTKACKGCGQPYSNDDQIADVQAILKAQDIDFKLADGTYLSDYCTGCRRRIRVMKQMNMEAPMGDPYGPVNTNNGIHISGFGKKRSEEFYGMDKKAREDSKEENEHEPVSR</sequence>
<evidence type="ECO:0000256" key="1">
    <source>
        <dbReference type="SAM" id="MobiDB-lite"/>
    </source>
</evidence>
<organism evidence="3 4">
    <name type="scientific">Mesobacillus foraminis</name>
    <dbReference type="NCBI Taxonomy" id="279826"/>
    <lineage>
        <taxon>Bacteria</taxon>
        <taxon>Bacillati</taxon>
        <taxon>Bacillota</taxon>
        <taxon>Bacilli</taxon>
        <taxon>Bacillales</taxon>
        <taxon>Bacillaceae</taxon>
        <taxon>Mesobacillus</taxon>
    </lineage>
</organism>
<protein>
    <recommendedName>
        <fullName evidence="5">Nitrate reductase gamma subunit</fullName>
    </recommendedName>
</protein>
<proteinExistence type="predicted"/>
<keyword evidence="4" id="KW-1185">Reference proteome</keyword>
<feature type="transmembrane region" description="Helical" evidence="2">
    <location>
        <begin position="212"/>
        <end position="232"/>
    </location>
</feature>
<evidence type="ECO:0008006" key="5">
    <source>
        <dbReference type="Google" id="ProtNLM"/>
    </source>
</evidence>
<evidence type="ECO:0000256" key="2">
    <source>
        <dbReference type="SAM" id="Phobius"/>
    </source>
</evidence>
<dbReference type="SUPFAM" id="SSF103501">
    <property type="entry name" value="Respiratory nitrate reductase 1 gamma chain"/>
    <property type="match status" value="1"/>
</dbReference>
<gene>
    <name evidence="3" type="ORF">EV146_111277</name>
</gene>
<evidence type="ECO:0000313" key="3">
    <source>
        <dbReference type="EMBL" id="TCN22434.1"/>
    </source>
</evidence>
<reference evidence="3 4" key="1">
    <citation type="journal article" date="2015" name="Stand. Genomic Sci.">
        <title>Genomic Encyclopedia of Bacterial and Archaeal Type Strains, Phase III: the genomes of soil and plant-associated and newly described type strains.</title>
        <authorList>
            <person name="Whitman W.B."/>
            <person name="Woyke T."/>
            <person name="Klenk H.P."/>
            <person name="Zhou Y."/>
            <person name="Lilburn T.G."/>
            <person name="Beck B.J."/>
            <person name="De Vos P."/>
            <person name="Vandamme P."/>
            <person name="Eisen J.A."/>
            <person name="Garrity G."/>
            <person name="Hugenholtz P."/>
            <person name="Kyrpides N.C."/>
        </authorList>
    </citation>
    <scope>NUCLEOTIDE SEQUENCE [LARGE SCALE GENOMIC DNA]</scope>
    <source>
        <strain evidence="3 4">CV53</strain>
    </source>
</reference>
<dbReference type="Proteomes" id="UP000295689">
    <property type="component" value="Unassembled WGS sequence"/>
</dbReference>
<accession>A0A4R2BA59</accession>
<feature type="transmembrane region" description="Helical" evidence="2">
    <location>
        <begin position="118"/>
        <end position="139"/>
    </location>
</feature>
<keyword evidence="2" id="KW-0472">Membrane</keyword>
<dbReference type="Gene3D" id="1.20.950.20">
    <property type="entry name" value="Transmembrane di-heme cytochromes, Chain C"/>
    <property type="match status" value="1"/>
</dbReference>
<feature type="transmembrane region" description="Helical" evidence="2">
    <location>
        <begin position="170"/>
        <end position="191"/>
    </location>
</feature>
<name>A0A4R2BA59_9BACI</name>
<dbReference type="AlphaFoldDB" id="A0A4R2BA59"/>
<dbReference type="InterPro" id="IPR036197">
    <property type="entry name" value="NarG-like_sf"/>
</dbReference>